<dbReference type="PANTHER" id="PTHR11851:SF224">
    <property type="entry name" value="PROCESSING PROTEASE"/>
    <property type="match status" value="1"/>
</dbReference>
<dbReference type="Gene3D" id="3.30.830.10">
    <property type="entry name" value="Metalloenzyme, LuxS/M16 peptidase-like"/>
    <property type="match status" value="4"/>
</dbReference>
<feature type="domain" description="Peptidase M16 C-terminal" evidence="3">
    <location>
        <begin position="711"/>
        <end position="889"/>
    </location>
</feature>
<dbReference type="InterPro" id="IPR011249">
    <property type="entry name" value="Metalloenz_LuxS/M16"/>
</dbReference>
<evidence type="ECO:0000256" key="1">
    <source>
        <dbReference type="SAM" id="SignalP"/>
    </source>
</evidence>
<dbReference type="AlphaFoldDB" id="A0A437J9C9"/>
<dbReference type="GO" id="GO:0046872">
    <property type="term" value="F:metal ion binding"/>
    <property type="evidence" value="ECO:0007669"/>
    <property type="project" value="InterPro"/>
</dbReference>
<feature type="domain" description="Peptidase M16 N-terminal" evidence="2">
    <location>
        <begin position="561"/>
        <end position="680"/>
    </location>
</feature>
<protein>
    <submittedName>
        <fullName evidence="4">Insulinase family protein</fullName>
    </submittedName>
</protein>
<evidence type="ECO:0000313" key="4">
    <source>
        <dbReference type="EMBL" id="RVT41922.1"/>
    </source>
</evidence>
<keyword evidence="5" id="KW-1185">Reference proteome</keyword>
<dbReference type="PANTHER" id="PTHR11851">
    <property type="entry name" value="METALLOPROTEASE"/>
    <property type="match status" value="1"/>
</dbReference>
<proteinExistence type="predicted"/>
<dbReference type="EMBL" id="RZUL01000002">
    <property type="protein sequence ID" value="RVT41922.1"/>
    <property type="molecule type" value="Genomic_DNA"/>
</dbReference>
<dbReference type="InterPro" id="IPR050361">
    <property type="entry name" value="MPP/UQCRC_Complex"/>
</dbReference>
<organism evidence="4 5">
    <name type="scientific">Sphingobium algorifonticola</name>
    <dbReference type="NCBI Taxonomy" id="2008318"/>
    <lineage>
        <taxon>Bacteria</taxon>
        <taxon>Pseudomonadati</taxon>
        <taxon>Pseudomonadota</taxon>
        <taxon>Alphaproteobacteria</taxon>
        <taxon>Sphingomonadales</taxon>
        <taxon>Sphingomonadaceae</taxon>
        <taxon>Sphingobium</taxon>
    </lineage>
</organism>
<evidence type="ECO:0000259" key="2">
    <source>
        <dbReference type="Pfam" id="PF00675"/>
    </source>
</evidence>
<dbReference type="Pfam" id="PF05193">
    <property type="entry name" value="Peptidase_M16_C"/>
    <property type="match status" value="2"/>
</dbReference>
<evidence type="ECO:0000259" key="3">
    <source>
        <dbReference type="Pfam" id="PF05193"/>
    </source>
</evidence>
<reference evidence="4 5" key="1">
    <citation type="submission" date="2019-01" db="EMBL/GenBank/DDBJ databases">
        <authorList>
            <person name="Chen W.-M."/>
        </authorList>
    </citation>
    <scope>NUCLEOTIDE SEQUENCE [LARGE SCALE GENOMIC DNA]</scope>
    <source>
        <strain evidence="4 5">TLA-22</strain>
    </source>
</reference>
<dbReference type="SUPFAM" id="SSF63411">
    <property type="entry name" value="LuxS/MPP-like metallohydrolase"/>
    <property type="match status" value="4"/>
</dbReference>
<keyword evidence="1" id="KW-0732">Signal</keyword>
<name>A0A437J9C9_9SPHN</name>
<dbReference type="RefSeq" id="WP_127690057.1">
    <property type="nucleotide sequence ID" value="NZ_RZUL01000002.1"/>
</dbReference>
<dbReference type="InterPro" id="IPR011765">
    <property type="entry name" value="Pept_M16_N"/>
</dbReference>
<comment type="caution">
    <text evidence="4">The sequence shown here is derived from an EMBL/GenBank/DDBJ whole genome shotgun (WGS) entry which is preliminary data.</text>
</comment>
<feature type="domain" description="Peptidase M16 C-terminal" evidence="3">
    <location>
        <begin position="216"/>
        <end position="389"/>
    </location>
</feature>
<dbReference type="Pfam" id="PF00675">
    <property type="entry name" value="Peptidase_M16"/>
    <property type="match status" value="2"/>
</dbReference>
<dbReference type="OrthoDB" id="9811314at2"/>
<dbReference type="InterPro" id="IPR007863">
    <property type="entry name" value="Peptidase_M16_C"/>
</dbReference>
<dbReference type="Proteomes" id="UP000282977">
    <property type="component" value="Unassembled WGS sequence"/>
</dbReference>
<feature type="domain" description="Peptidase M16 N-terminal" evidence="2">
    <location>
        <begin position="58"/>
        <end position="182"/>
    </location>
</feature>
<accession>A0A437J9C9</accession>
<feature type="signal peptide" evidence="1">
    <location>
        <begin position="1"/>
        <end position="21"/>
    </location>
</feature>
<gene>
    <name evidence="4" type="ORF">ENE74_06600</name>
</gene>
<feature type="chain" id="PRO_5019133983" evidence="1">
    <location>
        <begin position="22"/>
        <end position="983"/>
    </location>
</feature>
<sequence length="983" mass="105268">MFRTFAPRLALALAVSPLALAAPVYAQGTAATKPAPVETLVSAVKIPYEQFTLANGLRVIVHTDRKAPVVAVSIWYDVGSKHEPKGKTGFAHLFEHLMFNGSENSPGDFFEPLQQVGATDFNGTTWFDRTNYFQTVPKSALEVALFLESDRMGHLLGAVTQEKLDNQRGVVQNEKRQGDNQPYGLVEYVQLEGLLPAGHPYAHSTIGSMADLDAASLADVKSWFTDHYGPNNAVLVLAGDIDVATARPLVDKYFGDIAAGKKVQPVNAPVPSLPARKDMVMKDRVATTRLYRWWAVPGLNDPDATPLEIGASVLGGLASSRLDNELVRGEQIAVGVTAQLQEFAQLSFFEVTADVKPGVDAKLVGERLDALLADYIAKGPTADEVARVATSSISGTIGGLESVGGFSGKAVTLAEGALYSNDPSFYAKQLKELAQATPAQVTAAMQKWLTRPVFALTVEPGERDAYQDAGGKVSVRSGVTSAPAYYRMPEDGGLGKASISMPAQAVAAPADAGPASAPGGPRAAVDRSKLPEVGPIPNLDFPTVETTTLSNGIKVHFAKRDTVPTLRLSVVFDAGNAADPHDRLGTQAVMLAMLKEGTKTRNAVQIAEEQERLGANISVGASMDRTTVGLYALMPNLAPSLDLMADIIKNPAFDAKELDRVRSQQLSRIAQELTQPQALASRTLPPLLFGKDHPYGVPSSGTGDPAVVKALTPQDLAGFHNKWIRGDNAEIFAVGATTLADLKPMLEARFGTWRMTRDLPGKKNFDVPTPPAQSRIVLVDRPQSPQSVIYGGQLLDAKGSDDLVTFLAANDILGGSFLSRINMDLRETKGWSYGVFSTINRFAGRLPYIIVAPVQADQTGPSITVLKTQFKDFLGVKGVTAAELERTVNGSTRELAGSFETSADVLGEMQRDVLYNRPFDYVETLADRYKTLTAPQLDAAARKLIDPDKVTWVVVGDKAVVMPQLEKLGMPITVVDSASIAAK</sequence>
<evidence type="ECO:0000313" key="5">
    <source>
        <dbReference type="Proteomes" id="UP000282977"/>
    </source>
</evidence>